<evidence type="ECO:0000256" key="3">
    <source>
        <dbReference type="ARBA" id="ARBA00022692"/>
    </source>
</evidence>
<dbReference type="InterPro" id="IPR051791">
    <property type="entry name" value="Pra-immunoreactive"/>
</dbReference>
<dbReference type="EMBL" id="LBTH01000051">
    <property type="protein sequence ID" value="KKQ34656.1"/>
    <property type="molecule type" value="Genomic_DNA"/>
</dbReference>
<reference evidence="8 9" key="1">
    <citation type="journal article" date="2015" name="Nature">
        <title>rRNA introns, odd ribosomes, and small enigmatic genomes across a large radiation of phyla.</title>
        <authorList>
            <person name="Brown C.T."/>
            <person name="Hug L.A."/>
            <person name="Thomas B.C."/>
            <person name="Sharon I."/>
            <person name="Castelle C.J."/>
            <person name="Singh A."/>
            <person name="Wilkins M.J."/>
            <person name="Williams K.H."/>
            <person name="Banfield J.F."/>
        </authorList>
    </citation>
    <scope>NUCLEOTIDE SEQUENCE [LARGE SCALE GENOMIC DNA]</scope>
</reference>
<dbReference type="InterPro" id="IPR010432">
    <property type="entry name" value="RDD"/>
</dbReference>
<name>A0A0G0K1Z6_9BACT</name>
<evidence type="ECO:0000313" key="8">
    <source>
        <dbReference type="EMBL" id="KKQ34656.1"/>
    </source>
</evidence>
<comment type="subcellular location">
    <subcellularLocation>
        <location evidence="1">Cell membrane</location>
        <topology evidence="1">Multi-pass membrane protein</topology>
    </subcellularLocation>
</comment>
<evidence type="ECO:0000256" key="2">
    <source>
        <dbReference type="ARBA" id="ARBA00022475"/>
    </source>
</evidence>
<protein>
    <recommendedName>
        <fullName evidence="7">RDD domain-containing protein</fullName>
    </recommendedName>
</protein>
<dbReference type="AlphaFoldDB" id="A0A0G0K1Z6"/>
<evidence type="ECO:0000313" key="9">
    <source>
        <dbReference type="Proteomes" id="UP000034852"/>
    </source>
</evidence>
<organism evidence="8 9">
    <name type="scientific">candidate division WS6 bacterium GW2011_GWA2_37_6</name>
    <dbReference type="NCBI Taxonomy" id="1619087"/>
    <lineage>
        <taxon>Bacteria</taxon>
        <taxon>Candidatus Dojkabacteria</taxon>
    </lineage>
</organism>
<evidence type="ECO:0000256" key="4">
    <source>
        <dbReference type="ARBA" id="ARBA00022989"/>
    </source>
</evidence>
<sequence length="142" mass="16063">MEYQAGIERIVASIIDNMIIFIPATIILVIALAVVGILELDPLFAALIFLIWYVILIIGELILHSFVTYYYKGQSPGKKIMKIKIVDKNGKTPSISRLFLRRAIFMVLNSVFGVFFLLVIFLTEKKQGIHDLVTDTFVVKAE</sequence>
<feature type="transmembrane region" description="Helical" evidence="6">
    <location>
        <begin position="44"/>
        <end position="71"/>
    </location>
</feature>
<evidence type="ECO:0000256" key="1">
    <source>
        <dbReference type="ARBA" id="ARBA00004651"/>
    </source>
</evidence>
<evidence type="ECO:0000256" key="5">
    <source>
        <dbReference type="ARBA" id="ARBA00023136"/>
    </source>
</evidence>
<evidence type="ECO:0000259" key="7">
    <source>
        <dbReference type="Pfam" id="PF06271"/>
    </source>
</evidence>
<feature type="domain" description="RDD" evidence="7">
    <location>
        <begin position="8"/>
        <end position="134"/>
    </location>
</feature>
<feature type="transmembrane region" description="Helical" evidence="6">
    <location>
        <begin position="103"/>
        <end position="122"/>
    </location>
</feature>
<keyword evidence="3 6" id="KW-0812">Transmembrane</keyword>
<keyword evidence="2" id="KW-1003">Cell membrane</keyword>
<gene>
    <name evidence="8" type="ORF">US52_C0051G0008</name>
</gene>
<dbReference type="Pfam" id="PF06271">
    <property type="entry name" value="RDD"/>
    <property type="match status" value="1"/>
</dbReference>
<dbReference type="GO" id="GO:0005886">
    <property type="term" value="C:plasma membrane"/>
    <property type="evidence" value="ECO:0007669"/>
    <property type="project" value="UniProtKB-SubCell"/>
</dbReference>
<keyword evidence="5 6" id="KW-0472">Membrane</keyword>
<accession>A0A0G0K1Z6</accession>
<proteinExistence type="predicted"/>
<feature type="transmembrane region" description="Helical" evidence="6">
    <location>
        <begin position="18"/>
        <end position="38"/>
    </location>
</feature>
<dbReference type="Proteomes" id="UP000034852">
    <property type="component" value="Unassembled WGS sequence"/>
</dbReference>
<keyword evidence="4 6" id="KW-1133">Transmembrane helix</keyword>
<evidence type="ECO:0000256" key="6">
    <source>
        <dbReference type="SAM" id="Phobius"/>
    </source>
</evidence>
<dbReference type="PANTHER" id="PTHR36115">
    <property type="entry name" value="PROLINE-RICH ANTIGEN HOMOLOG-RELATED"/>
    <property type="match status" value="1"/>
</dbReference>
<comment type="caution">
    <text evidence="8">The sequence shown here is derived from an EMBL/GenBank/DDBJ whole genome shotgun (WGS) entry which is preliminary data.</text>
</comment>